<organism evidence="3 4">
    <name type="scientific">Didymella rabiei</name>
    <name type="common">Chickpea ascochyta blight fungus</name>
    <name type="synonym">Mycosphaerella rabiei</name>
    <dbReference type="NCBI Taxonomy" id="5454"/>
    <lineage>
        <taxon>Eukaryota</taxon>
        <taxon>Fungi</taxon>
        <taxon>Dikarya</taxon>
        <taxon>Ascomycota</taxon>
        <taxon>Pezizomycotina</taxon>
        <taxon>Dothideomycetes</taxon>
        <taxon>Pleosporomycetidae</taxon>
        <taxon>Pleosporales</taxon>
        <taxon>Pleosporineae</taxon>
        <taxon>Didymellaceae</taxon>
        <taxon>Ascochyta</taxon>
    </lineage>
</organism>
<dbReference type="InterPro" id="IPR038765">
    <property type="entry name" value="Papain-like_cys_pep_sf"/>
</dbReference>
<evidence type="ECO:0000313" key="4">
    <source>
        <dbReference type="Proteomes" id="UP000076837"/>
    </source>
</evidence>
<comment type="caution">
    <text evidence="3">The sequence shown here is derived from an EMBL/GenBank/DDBJ whole genome shotgun (WGS) entry which is preliminary data.</text>
</comment>
<accession>A0A163BX29</accession>
<dbReference type="GO" id="GO:0005737">
    <property type="term" value="C:cytoplasm"/>
    <property type="evidence" value="ECO:0007669"/>
    <property type="project" value="TreeGrafter"/>
</dbReference>
<dbReference type="PANTHER" id="PTHR46333">
    <property type="entry name" value="CYTOKINESIS PROTEIN 3"/>
    <property type="match status" value="1"/>
</dbReference>
<keyword evidence="4" id="KW-1185">Reference proteome</keyword>
<evidence type="ECO:0000256" key="1">
    <source>
        <dbReference type="SAM" id="MobiDB-lite"/>
    </source>
</evidence>
<dbReference type="Gene3D" id="3.10.620.30">
    <property type="match status" value="1"/>
</dbReference>
<name>A0A163BX29_DIDRA</name>
<evidence type="ECO:0000259" key="2">
    <source>
        <dbReference type="SMART" id="SM00460"/>
    </source>
</evidence>
<dbReference type="PANTHER" id="PTHR46333:SF5">
    <property type="entry name" value="TRANSGLUTAMINASE-LIKE DOMAIN-CONTAINING PROTEIN"/>
    <property type="match status" value="1"/>
</dbReference>
<feature type="region of interest" description="Disordered" evidence="1">
    <location>
        <begin position="20"/>
        <end position="309"/>
    </location>
</feature>
<feature type="domain" description="Transglutaminase-like" evidence="2">
    <location>
        <begin position="393"/>
        <end position="466"/>
    </location>
</feature>
<evidence type="ECO:0000313" key="3">
    <source>
        <dbReference type="EMBL" id="KZM22062.1"/>
    </source>
</evidence>
<sequence length="668" mass="72156">MAEVEPQSIKSRIAALNLEKVHAPAPGARPSYNYDAVASAKKKQPPPPPPPPAQRPPPYRTQTVNNPPLLDHAPASTRRIGNQPQGEEPAPRVSPALPPRPPPRPATASQQSPALPPRKSSDRSVTRRESSESLSTIASGVSTLSLGSVKTNASNGSTPYQVRAPAYDAANLPPLPPKKQDAQKSATRAAMTSTRSVVPSQTLPPQMKPSAPALPSRPSLPPRQPTTRASERPRERPVLPGRPTSTAQAKRAIVPPPQRSALSLGFNNTCTVEPPPVPQTRPSPAPGAGAPPPIPTSSRPNLDAIMASKPKPGAAAPCLVCRDFSGPDHHAARFPRQQLPSSDVGWLAHQLCAPFPSATDKARAIFSWLHHNVDYDVKNFFAGTVQPSTPEKTITSGMAVCEGYAGLFAALALKAGLEAIVCSGASKGFGHSPMGPNDPVPPFKSTHAWNACRMDKGEWKLIDPCWGAGHIGCQLKKEGYKRSFSPQEFTSSNMDFGMRHFPGNSSHQFREDGRVLSYEDFMRDDAGGRVTVYGDAENEHGLGGRTFQPAQLNIRVHEPQSPVVRFQFASVCQHWDNARHGKGKPYVMLLSIGGVHGRKSEHRPFHTNGQVWWLHVNRSELGCAGQKVGVYAVTEFCNKNARGLTYEEWNNKTAFSCQFAGIAMWQLV</sequence>
<dbReference type="Proteomes" id="UP000076837">
    <property type="component" value="Unassembled WGS sequence"/>
</dbReference>
<dbReference type="EMBL" id="JYNV01000225">
    <property type="protein sequence ID" value="KZM22062.1"/>
    <property type="molecule type" value="Genomic_DNA"/>
</dbReference>
<reference evidence="3 4" key="1">
    <citation type="journal article" date="2016" name="Sci. Rep.">
        <title>Draft genome sequencing and secretome analysis of fungal phytopathogen Ascochyta rabiei provides insight into the necrotrophic effector repertoire.</title>
        <authorList>
            <person name="Verma S."/>
            <person name="Gazara R.K."/>
            <person name="Nizam S."/>
            <person name="Parween S."/>
            <person name="Chattopadhyay D."/>
            <person name="Verma P.K."/>
        </authorList>
    </citation>
    <scope>NUCLEOTIDE SEQUENCE [LARGE SCALE GENOMIC DNA]</scope>
    <source>
        <strain evidence="3 4">ArDII</strain>
    </source>
</reference>
<feature type="compositionally biased region" description="Polar residues" evidence="1">
    <location>
        <begin position="132"/>
        <end position="160"/>
    </location>
</feature>
<feature type="compositionally biased region" description="Pro residues" evidence="1">
    <location>
        <begin position="273"/>
        <end position="295"/>
    </location>
</feature>
<feature type="compositionally biased region" description="Pro residues" evidence="1">
    <location>
        <begin position="96"/>
        <end position="105"/>
    </location>
</feature>
<feature type="compositionally biased region" description="Polar residues" evidence="1">
    <location>
        <begin position="183"/>
        <end position="204"/>
    </location>
</feature>
<dbReference type="SMART" id="SM00460">
    <property type="entry name" value="TGc"/>
    <property type="match status" value="1"/>
</dbReference>
<dbReference type="Pfam" id="PF01841">
    <property type="entry name" value="Transglut_core"/>
    <property type="match status" value="1"/>
</dbReference>
<dbReference type="AlphaFoldDB" id="A0A163BX29"/>
<proteinExistence type="predicted"/>
<feature type="compositionally biased region" description="Pro residues" evidence="1">
    <location>
        <begin position="45"/>
        <end position="59"/>
    </location>
</feature>
<feature type="compositionally biased region" description="Basic and acidic residues" evidence="1">
    <location>
        <begin position="119"/>
        <end position="131"/>
    </location>
</feature>
<dbReference type="SUPFAM" id="SSF54001">
    <property type="entry name" value="Cysteine proteinases"/>
    <property type="match status" value="1"/>
</dbReference>
<dbReference type="InterPro" id="IPR002931">
    <property type="entry name" value="Transglutaminase-like"/>
</dbReference>
<dbReference type="InterPro" id="IPR052557">
    <property type="entry name" value="CAP/Cytokinesis_protein"/>
</dbReference>
<gene>
    <name evidence="3" type="ORF">ST47_g6761</name>
</gene>
<dbReference type="STRING" id="5454.A0A163BX29"/>
<protein>
    <recommendedName>
        <fullName evidence="2">Transglutaminase-like domain-containing protein</fullName>
    </recommendedName>
</protein>